<feature type="region of interest" description="Disordered" evidence="1">
    <location>
        <begin position="37"/>
        <end position="82"/>
    </location>
</feature>
<evidence type="ECO:0000313" key="2">
    <source>
        <dbReference type="EMBL" id="GFR87018.1"/>
    </source>
</evidence>
<feature type="compositionally biased region" description="Low complexity" evidence="1">
    <location>
        <begin position="55"/>
        <end position="67"/>
    </location>
</feature>
<proteinExistence type="predicted"/>
<dbReference type="EMBL" id="BMAT01005068">
    <property type="protein sequence ID" value="GFR87018.1"/>
    <property type="molecule type" value="Genomic_DNA"/>
</dbReference>
<protein>
    <recommendedName>
        <fullName evidence="4">Secreted protein</fullName>
    </recommendedName>
</protein>
<gene>
    <name evidence="2" type="ORF">ElyMa_002481800</name>
</gene>
<reference evidence="2 3" key="1">
    <citation type="journal article" date="2021" name="Elife">
        <title>Chloroplast acquisition without the gene transfer in kleptoplastic sea slugs, Plakobranchus ocellatus.</title>
        <authorList>
            <person name="Maeda T."/>
            <person name="Takahashi S."/>
            <person name="Yoshida T."/>
            <person name="Shimamura S."/>
            <person name="Takaki Y."/>
            <person name="Nagai Y."/>
            <person name="Toyoda A."/>
            <person name="Suzuki Y."/>
            <person name="Arimoto A."/>
            <person name="Ishii H."/>
            <person name="Satoh N."/>
            <person name="Nishiyama T."/>
            <person name="Hasebe M."/>
            <person name="Maruyama T."/>
            <person name="Minagawa J."/>
            <person name="Obokata J."/>
            <person name="Shigenobu S."/>
        </authorList>
    </citation>
    <scope>NUCLEOTIDE SEQUENCE [LARGE SCALE GENOMIC DNA]</scope>
</reference>
<evidence type="ECO:0000256" key="1">
    <source>
        <dbReference type="SAM" id="MobiDB-lite"/>
    </source>
</evidence>
<sequence length="98" mass="11222">MRWLFILPSLVTHFSFYFYNFTDSQVVSRFTSTVPWNRERRKTGERKGGGRSLKEASAQGAGAEAAGTPREAPSLQCEQWPKHEQRLIKKTTYQVNGL</sequence>
<feature type="compositionally biased region" description="Basic and acidic residues" evidence="1">
    <location>
        <begin position="45"/>
        <end position="54"/>
    </location>
</feature>
<comment type="caution">
    <text evidence="2">The sequence shown here is derived from an EMBL/GenBank/DDBJ whole genome shotgun (WGS) entry which is preliminary data.</text>
</comment>
<accession>A0AAV4GQ01</accession>
<dbReference type="AlphaFoldDB" id="A0AAV4GQ01"/>
<evidence type="ECO:0000313" key="3">
    <source>
        <dbReference type="Proteomes" id="UP000762676"/>
    </source>
</evidence>
<name>A0AAV4GQ01_9GAST</name>
<dbReference type="Proteomes" id="UP000762676">
    <property type="component" value="Unassembled WGS sequence"/>
</dbReference>
<evidence type="ECO:0008006" key="4">
    <source>
        <dbReference type="Google" id="ProtNLM"/>
    </source>
</evidence>
<organism evidence="2 3">
    <name type="scientific">Elysia marginata</name>
    <dbReference type="NCBI Taxonomy" id="1093978"/>
    <lineage>
        <taxon>Eukaryota</taxon>
        <taxon>Metazoa</taxon>
        <taxon>Spiralia</taxon>
        <taxon>Lophotrochozoa</taxon>
        <taxon>Mollusca</taxon>
        <taxon>Gastropoda</taxon>
        <taxon>Heterobranchia</taxon>
        <taxon>Euthyneura</taxon>
        <taxon>Panpulmonata</taxon>
        <taxon>Sacoglossa</taxon>
        <taxon>Placobranchoidea</taxon>
        <taxon>Plakobranchidae</taxon>
        <taxon>Elysia</taxon>
    </lineage>
</organism>
<keyword evidence="3" id="KW-1185">Reference proteome</keyword>